<dbReference type="InterPro" id="IPR036736">
    <property type="entry name" value="ACP-like_sf"/>
</dbReference>
<dbReference type="GO" id="GO:0044550">
    <property type="term" value="P:secondary metabolite biosynthetic process"/>
    <property type="evidence" value="ECO:0007669"/>
    <property type="project" value="UniProtKB-ARBA"/>
</dbReference>
<dbReference type="Gene3D" id="3.30.300.30">
    <property type="match status" value="1"/>
</dbReference>
<dbReference type="InterPro" id="IPR025110">
    <property type="entry name" value="AMP-bd_C"/>
</dbReference>
<dbReference type="GO" id="GO:0008610">
    <property type="term" value="P:lipid biosynthetic process"/>
    <property type="evidence" value="ECO:0007669"/>
    <property type="project" value="UniProtKB-ARBA"/>
</dbReference>
<dbReference type="InterPro" id="IPR023213">
    <property type="entry name" value="CAT-like_dom_sf"/>
</dbReference>
<dbReference type="GO" id="GO:0043041">
    <property type="term" value="P:amino acid activation for nonribosomal peptide biosynthetic process"/>
    <property type="evidence" value="ECO:0007669"/>
    <property type="project" value="TreeGrafter"/>
</dbReference>
<dbReference type="Gene3D" id="3.40.50.980">
    <property type="match status" value="2"/>
</dbReference>
<dbReference type="FunFam" id="3.40.50.980:FF:000001">
    <property type="entry name" value="Non-ribosomal peptide synthetase"/>
    <property type="match status" value="1"/>
</dbReference>
<dbReference type="InterPro" id="IPR010071">
    <property type="entry name" value="AA_adenyl_dom"/>
</dbReference>
<dbReference type="Gene3D" id="3.30.559.10">
    <property type="entry name" value="Chloramphenicol acetyltransferase-like domain"/>
    <property type="match status" value="1"/>
</dbReference>
<evidence type="ECO:0000313" key="6">
    <source>
        <dbReference type="EMBL" id="MBB4765015.1"/>
    </source>
</evidence>
<dbReference type="Pfam" id="PF00501">
    <property type="entry name" value="AMP-binding"/>
    <property type="match status" value="1"/>
</dbReference>
<keyword evidence="3" id="KW-0597">Phosphoprotein</keyword>
<comment type="cofactor">
    <cofactor evidence="1">
        <name>pantetheine 4'-phosphate</name>
        <dbReference type="ChEBI" id="CHEBI:47942"/>
    </cofactor>
</comment>
<dbReference type="CDD" id="cd17646">
    <property type="entry name" value="A_NRPS_AB3403-like"/>
    <property type="match status" value="1"/>
</dbReference>
<gene>
    <name evidence="6" type="ORF">BJ971_005571</name>
</gene>
<evidence type="ECO:0000256" key="2">
    <source>
        <dbReference type="ARBA" id="ARBA00022450"/>
    </source>
</evidence>
<dbReference type="Gene3D" id="2.30.38.10">
    <property type="entry name" value="Luciferase, Domain 3"/>
    <property type="match status" value="1"/>
</dbReference>
<dbReference type="InterPro" id="IPR020806">
    <property type="entry name" value="PKS_PP-bd"/>
</dbReference>
<evidence type="ECO:0000313" key="7">
    <source>
        <dbReference type="Proteomes" id="UP000578112"/>
    </source>
</evidence>
<dbReference type="PANTHER" id="PTHR45527:SF1">
    <property type="entry name" value="FATTY ACID SYNTHASE"/>
    <property type="match status" value="1"/>
</dbReference>
<dbReference type="EMBL" id="JACHNH010000001">
    <property type="protein sequence ID" value="MBB4765015.1"/>
    <property type="molecule type" value="Genomic_DNA"/>
</dbReference>
<sequence>MVLLAMHHIVSDQWSLGVLLHEVLTLYTAFAADQESPLPALPVQYPDFALWQQDTLGHAAGGADLEHWVRQLRGAPAELSLSLAATRPPEKSYRGAVLELDIAAPVLRELRLLGRREGATLFMVLAGAFQVLLSRLSGAEDMVIGTQVANRRLPEIEPLIGLFVNTLVLRTDLSGDPSFLELLRRVRQVCLDAYERQDVPFERLVEALKPERSLSRTPVFQVGFGLQNVPFPAWSAGGLTVEALPVDAGTAKFDLELLLTEEGDTVRGRLEYSLDLFDEDTAHRIVRYLQRVLAGAAAQPGQSIGSLPLLDETEHRDVLALGDGGRREWPGAGFIHQLFEARARATPDAEALRFEGEQLTYAELDRRANQLAHRLRRLGVGRDVVVGVCMQRSIEMVVSLLATLKAGGAYLPLEPGYPRSRLEFMCEDARVPVLLTQHSMLGQLAGVRAVVLCVEELAGELGREPGEPPAVEVGGEDLAYVIYTSGSTGRPKGVMNVHAGIRNRLLWMQDTYGLDPSDRVLQKTPFSFDVSVWEFFWPLMTGACLVMARPEGHKDGRYLLDTIQREAITTVHFVPSMLRVLLLEDDVEDCRGLRRVICSGEALSRELQEDFFARSAAELHNLYGPTEAAVDVTAWACRRDGDPRPVPIGHAIANTQMYVLDRLLRPVPAGVTGELCIGGRNLARGYLNRPDLTAERFVAHPFDPVPGARVYRTGDLARYRDDGAIEYLGRLDHQVKLRGFRIELGEIEQVLGGHPGVREAIVIARRHAGDTRLVAYLSGDDPPTPGELVTYLKALLPDYMVPAVFVTLPGFPLTPNGKVDRAALPEPEVSRTELATPYEAPQDRVERTIAEVWTRLLGIDQVGVNDNFFELGGHSLLVAELRHALRTQLQRPLTLVELFQFPTVRSLAEHLAGASGAAVDPIVNARERVNSRREALTERRQAAARRARYRTESQESAP</sequence>
<dbReference type="Pfam" id="PF00550">
    <property type="entry name" value="PP-binding"/>
    <property type="match status" value="1"/>
</dbReference>
<feature type="region of interest" description="Disordered" evidence="4">
    <location>
        <begin position="933"/>
        <end position="958"/>
    </location>
</feature>
<dbReference type="GO" id="GO:0072330">
    <property type="term" value="P:monocarboxylic acid biosynthetic process"/>
    <property type="evidence" value="ECO:0007669"/>
    <property type="project" value="UniProtKB-ARBA"/>
</dbReference>
<dbReference type="Pfam" id="PF13193">
    <property type="entry name" value="AMP-binding_C"/>
    <property type="match status" value="1"/>
</dbReference>
<dbReference type="SMART" id="SM00823">
    <property type="entry name" value="PKS_PP"/>
    <property type="match status" value="1"/>
</dbReference>
<dbReference type="FunFam" id="3.40.50.980:FF:000002">
    <property type="entry name" value="Enterobactin synthetase component F"/>
    <property type="match status" value="1"/>
</dbReference>
<evidence type="ECO:0000256" key="3">
    <source>
        <dbReference type="ARBA" id="ARBA00022553"/>
    </source>
</evidence>
<dbReference type="FunFam" id="3.30.300.30:FF:000010">
    <property type="entry name" value="Enterobactin synthetase component F"/>
    <property type="match status" value="1"/>
</dbReference>
<comment type="caution">
    <text evidence="6">The sequence shown here is derived from an EMBL/GenBank/DDBJ whole genome shotgun (WGS) entry which is preliminary data.</text>
</comment>
<protein>
    <submittedName>
        <fullName evidence="6">Amino acid adenylation domain-containing protein</fullName>
    </submittedName>
</protein>
<evidence type="ECO:0000256" key="1">
    <source>
        <dbReference type="ARBA" id="ARBA00001957"/>
    </source>
</evidence>
<dbReference type="Proteomes" id="UP000578112">
    <property type="component" value="Unassembled WGS sequence"/>
</dbReference>
<feature type="domain" description="Carrier" evidence="5">
    <location>
        <begin position="840"/>
        <end position="915"/>
    </location>
</feature>
<reference evidence="6 7" key="1">
    <citation type="submission" date="2020-08" db="EMBL/GenBank/DDBJ databases">
        <title>Sequencing the genomes of 1000 actinobacteria strains.</title>
        <authorList>
            <person name="Klenk H.-P."/>
        </authorList>
    </citation>
    <scope>NUCLEOTIDE SEQUENCE [LARGE SCALE GENOMIC DNA]</scope>
    <source>
        <strain evidence="6 7">DSM 43149</strain>
    </source>
</reference>
<dbReference type="PROSITE" id="PS00012">
    <property type="entry name" value="PHOSPHOPANTETHEINE"/>
    <property type="match status" value="1"/>
</dbReference>
<dbReference type="FunFam" id="2.30.38.10:FF:000001">
    <property type="entry name" value="Non-ribosomal peptide synthetase PvdI"/>
    <property type="match status" value="1"/>
</dbReference>
<evidence type="ECO:0000256" key="4">
    <source>
        <dbReference type="SAM" id="MobiDB-lite"/>
    </source>
</evidence>
<dbReference type="SUPFAM" id="SSF52777">
    <property type="entry name" value="CoA-dependent acyltransferases"/>
    <property type="match status" value="2"/>
</dbReference>
<keyword evidence="2" id="KW-0596">Phosphopantetheine</keyword>
<evidence type="ECO:0000259" key="5">
    <source>
        <dbReference type="PROSITE" id="PS50075"/>
    </source>
</evidence>
<dbReference type="InterPro" id="IPR009081">
    <property type="entry name" value="PP-bd_ACP"/>
</dbReference>
<dbReference type="SUPFAM" id="SSF56801">
    <property type="entry name" value="Acetyl-CoA synthetase-like"/>
    <property type="match status" value="1"/>
</dbReference>
<dbReference type="Gene3D" id="3.30.559.30">
    <property type="entry name" value="Nonribosomal peptide synthetase, condensation domain"/>
    <property type="match status" value="1"/>
</dbReference>
<dbReference type="CDD" id="cd19531">
    <property type="entry name" value="LCL_NRPS-like"/>
    <property type="match status" value="1"/>
</dbReference>
<dbReference type="Pfam" id="PF00668">
    <property type="entry name" value="Condensation"/>
    <property type="match status" value="1"/>
</dbReference>
<dbReference type="InterPro" id="IPR000873">
    <property type="entry name" value="AMP-dep_synth/lig_dom"/>
</dbReference>
<accession>A0A7W7I271</accession>
<organism evidence="6 7">
    <name type="scientific">Actinoplanes digitatis</name>
    <dbReference type="NCBI Taxonomy" id="1868"/>
    <lineage>
        <taxon>Bacteria</taxon>
        <taxon>Bacillati</taxon>
        <taxon>Actinomycetota</taxon>
        <taxon>Actinomycetes</taxon>
        <taxon>Micromonosporales</taxon>
        <taxon>Micromonosporaceae</taxon>
        <taxon>Actinoplanes</taxon>
    </lineage>
</organism>
<dbReference type="InterPro" id="IPR045851">
    <property type="entry name" value="AMP-bd_C_sf"/>
</dbReference>
<dbReference type="PANTHER" id="PTHR45527">
    <property type="entry name" value="NONRIBOSOMAL PEPTIDE SYNTHETASE"/>
    <property type="match status" value="1"/>
</dbReference>
<keyword evidence="7" id="KW-1185">Reference proteome</keyword>
<feature type="compositionally biased region" description="Basic and acidic residues" evidence="4">
    <location>
        <begin position="949"/>
        <end position="958"/>
    </location>
</feature>
<dbReference type="PRINTS" id="PR00154">
    <property type="entry name" value="AMPBINDING"/>
</dbReference>
<dbReference type="GO" id="GO:0005829">
    <property type="term" value="C:cytosol"/>
    <property type="evidence" value="ECO:0007669"/>
    <property type="project" value="TreeGrafter"/>
</dbReference>
<dbReference type="InterPro" id="IPR020459">
    <property type="entry name" value="AMP-binding"/>
</dbReference>
<name>A0A7W7I271_9ACTN</name>
<dbReference type="GO" id="GO:0031177">
    <property type="term" value="F:phosphopantetheine binding"/>
    <property type="evidence" value="ECO:0007669"/>
    <property type="project" value="InterPro"/>
</dbReference>
<dbReference type="PROSITE" id="PS50075">
    <property type="entry name" value="CARRIER"/>
    <property type="match status" value="1"/>
</dbReference>
<dbReference type="InterPro" id="IPR006162">
    <property type="entry name" value="Ppantetheine_attach_site"/>
</dbReference>
<dbReference type="FunFam" id="1.10.1200.10:FF:000016">
    <property type="entry name" value="Non-ribosomal peptide synthase"/>
    <property type="match status" value="1"/>
</dbReference>
<dbReference type="GO" id="GO:0003824">
    <property type="term" value="F:catalytic activity"/>
    <property type="evidence" value="ECO:0007669"/>
    <property type="project" value="InterPro"/>
</dbReference>
<dbReference type="AlphaFoldDB" id="A0A7W7I271"/>
<dbReference type="PROSITE" id="PS00455">
    <property type="entry name" value="AMP_BINDING"/>
    <property type="match status" value="1"/>
</dbReference>
<proteinExistence type="predicted"/>
<dbReference type="Gene3D" id="1.10.1200.10">
    <property type="entry name" value="ACP-like"/>
    <property type="match status" value="1"/>
</dbReference>
<dbReference type="InterPro" id="IPR020845">
    <property type="entry name" value="AMP-binding_CS"/>
</dbReference>
<dbReference type="SUPFAM" id="SSF47336">
    <property type="entry name" value="ACP-like"/>
    <property type="match status" value="1"/>
</dbReference>
<dbReference type="NCBIfam" id="TIGR01733">
    <property type="entry name" value="AA-adenyl-dom"/>
    <property type="match status" value="1"/>
</dbReference>
<dbReference type="InterPro" id="IPR001242">
    <property type="entry name" value="Condensation_dom"/>
</dbReference>
<dbReference type="FunFam" id="3.40.50.12780:FF:000012">
    <property type="entry name" value="Non-ribosomal peptide synthetase"/>
    <property type="match status" value="1"/>
</dbReference>